<evidence type="ECO:0000256" key="1">
    <source>
        <dbReference type="ARBA" id="ARBA00023125"/>
    </source>
</evidence>
<dbReference type="Pfam" id="PF17926">
    <property type="entry name" value="TetR_C_21"/>
    <property type="match status" value="1"/>
</dbReference>
<evidence type="ECO:0000313" key="4">
    <source>
        <dbReference type="EMBL" id="XCG64023.1"/>
    </source>
</evidence>
<dbReference type="InterPro" id="IPR050109">
    <property type="entry name" value="HTH-type_TetR-like_transc_reg"/>
</dbReference>
<dbReference type="AlphaFoldDB" id="A0AAU8DRP6"/>
<dbReference type="RefSeq" id="WP_353649637.1">
    <property type="nucleotide sequence ID" value="NZ_CP159218.1"/>
</dbReference>
<dbReference type="SUPFAM" id="SSF46689">
    <property type="entry name" value="Homeodomain-like"/>
    <property type="match status" value="1"/>
</dbReference>
<reference evidence="4" key="1">
    <citation type="submission" date="2024-05" db="EMBL/GenBank/DDBJ databases">
        <authorList>
            <person name="Cai S.Y."/>
            <person name="Jin L.M."/>
            <person name="Li H.R."/>
        </authorList>
    </citation>
    <scope>NUCLEOTIDE SEQUENCE</scope>
    <source>
        <strain evidence="4">A5-74</strain>
    </source>
</reference>
<dbReference type="InterPro" id="IPR041467">
    <property type="entry name" value="Sco4008_C"/>
</dbReference>
<sequence>MRDAAATRKRILQAATAEFAEHGIAGARVDRIAAAARTNKAQLYSYFGNKDALFDAIFAAQVADNVNAVPLTAEDLPRYAVGLYDAYLADPALVRLSTWARLERTPLGELFGHVPDHDVPVLAALEHAQETGLLFDDIPTADLWSMLIALAGTWAQAAIVHTAQQGQPAAEHDRRRHALALTVRRAFCR</sequence>
<gene>
    <name evidence="4" type="ORF">ABLG96_01355</name>
</gene>
<protein>
    <submittedName>
        <fullName evidence="4">TetR family transcriptional regulator</fullName>
    </submittedName>
</protein>
<dbReference type="InterPro" id="IPR036271">
    <property type="entry name" value="Tet_transcr_reg_TetR-rel_C_sf"/>
</dbReference>
<dbReference type="InterPro" id="IPR001647">
    <property type="entry name" value="HTH_TetR"/>
</dbReference>
<dbReference type="PROSITE" id="PS50977">
    <property type="entry name" value="HTH_TETR_2"/>
    <property type="match status" value="1"/>
</dbReference>
<dbReference type="PANTHER" id="PTHR30328:SF54">
    <property type="entry name" value="HTH-TYPE TRANSCRIPTIONAL REPRESSOR SCO4008"/>
    <property type="match status" value="1"/>
</dbReference>
<dbReference type="PANTHER" id="PTHR30328">
    <property type="entry name" value="TRANSCRIPTIONAL REPRESSOR"/>
    <property type="match status" value="1"/>
</dbReference>
<dbReference type="GO" id="GO:0003677">
    <property type="term" value="F:DNA binding"/>
    <property type="evidence" value="ECO:0007669"/>
    <property type="project" value="UniProtKB-UniRule"/>
</dbReference>
<dbReference type="PRINTS" id="PR00455">
    <property type="entry name" value="HTHTETR"/>
</dbReference>
<evidence type="ECO:0000256" key="2">
    <source>
        <dbReference type="PROSITE-ProRule" id="PRU00335"/>
    </source>
</evidence>
<feature type="domain" description="HTH tetR-type" evidence="3">
    <location>
        <begin position="5"/>
        <end position="65"/>
    </location>
</feature>
<name>A0AAU8DRP6_9ACTN</name>
<accession>A0AAU8DRP6</accession>
<dbReference type="InterPro" id="IPR009057">
    <property type="entry name" value="Homeodomain-like_sf"/>
</dbReference>
<dbReference type="Pfam" id="PF00440">
    <property type="entry name" value="TetR_N"/>
    <property type="match status" value="1"/>
</dbReference>
<organism evidence="4">
    <name type="scientific">Nakamurella sp. A5-74</name>
    <dbReference type="NCBI Taxonomy" id="3158264"/>
    <lineage>
        <taxon>Bacteria</taxon>
        <taxon>Bacillati</taxon>
        <taxon>Actinomycetota</taxon>
        <taxon>Actinomycetes</taxon>
        <taxon>Nakamurellales</taxon>
        <taxon>Nakamurellaceae</taxon>
        <taxon>Nakamurella</taxon>
    </lineage>
</organism>
<feature type="DNA-binding region" description="H-T-H motif" evidence="2">
    <location>
        <begin position="28"/>
        <end position="47"/>
    </location>
</feature>
<dbReference type="SUPFAM" id="SSF48498">
    <property type="entry name" value="Tetracyclin repressor-like, C-terminal domain"/>
    <property type="match status" value="1"/>
</dbReference>
<dbReference type="Gene3D" id="1.10.357.10">
    <property type="entry name" value="Tetracycline Repressor, domain 2"/>
    <property type="match status" value="1"/>
</dbReference>
<dbReference type="GO" id="GO:0006355">
    <property type="term" value="P:regulation of DNA-templated transcription"/>
    <property type="evidence" value="ECO:0007669"/>
    <property type="project" value="UniProtKB-ARBA"/>
</dbReference>
<keyword evidence="1 2" id="KW-0238">DNA-binding</keyword>
<evidence type="ECO:0000259" key="3">
    <source>
        <dbReference type="PROSITE" id="PS50977"/>
    </source>
</evidence>
<proteinExistence type="predicted"/>
<dbReference type="EMBL" id="CP159218">
    <property type="protein sequence ID" value="XCG64023.1"/>
    <property type="molecule type" value="Genomic_DNA"/>
</dbReference>